<evidence type="ECO:0000256" key="7">
    <source>
        <dbReference type="ARBA" id="ARBA00022723"/>
    </source>
</evidence>
<evidence type="ECO:0000256" key="8">
    <source>
        <dbReference type="ARBA" id="ARBA00022842"/>
    </source>
</evidence>
<sequence length="251" mass="28624">MASQRDTSTLCLFDVDGTLTEPRQKIDKATEDFLKKLKTRVLVGLVGGSDLVKIAEQMGGDAVHQKYDYVFAENGLMAFKEGNLIEKQNIQKFIGDEILQKLINFALRYMSELTLPCKRGTFVEFRNGMINLCPVGRSCSQEERVQFAEYDKEHQVRPKFVEALRKAFPDAGLEFAIGGQISIDVYPTGWDKRFCLQFVLKDNIKTIHFFGDKVDKGGNDHEVYEDSRTIGHRVTSPDDTVKQLTDMYFKQ</sequence>
<feature type="binding site" evidence="11">
    <location>
        <position position="126"/>
    </location>
    <ligand>
        <name>alpha-D-mannose 1-phosphate</name>
        <dbReference type="ChEBI" id="CHEBI:58409"/>
    </ligand>
</feature>
<feature type="active site" description="Proton donor/acceptor" evidence="10">
    <location>
        <position position="16"/>
    </location>
</feature>
<dbReference type="GO" id="GO:0005829">
    <property type="term" value="C:cytosol"/>
    <property type="evidence" value="ECO:0007669"/>
    <property type="project" value="TreeGrafter"/>
</dbReference>
<feature type="binding site" evidence="12">
    <location>
        <position position="212"/>
    </location>
    <ligand>
        <name>Mg(2+)</name>
        <dbReference type="ChEBI" id="CHEBI:18420"/>
        <label>1</label>
    </ligand>
</feature>
<dbReference type="Proteomes" id="UP001374579">
    <property type="component" value="Unassembled WGS sequence"/>
</dbReference>
<dbReference type="SFLD" id="SFLDG01140">
    <property type="entry name" value="C2.B:_Phosphomannomutase_and_P"/>
    <property type="match status" value="1"/>
</dbReference>
<dbReference type="GO" id="GO:0009298">
    <property type="term" value="P:GDP-mannose biosynthetic process"/>
    <property type="evidence" value="ECO:0007669"/>
    <property type="project" value="InterPro"/>
</dbReference>
<evidence type="ECO:0000256" key="2">
    <source>
        <dbReference type="ARBA" id="ARBA00004699"/>
    </source>
</evidence>
<evidence type="ECO:0000256" key="13">
    <source>
        <dbReference type="RuleBase" id="RU361118"/>
    </source>
</evidence>
<dbReference type="AlphaFoldDB" id="A0AAN9BZ79"/>
<evidence type="ECO:0000313" key="14">
    <source>
        <dbReference type="EMBL" id="KAK7112075.1"/>
    </source>
</evidence>
<dbReference type="SUPFAM" id="SSF56784">
    <property type="entry name" value="HAD-like"/>
    <property type="match status" value="1"/>
</dbReference>
<keyword evidence="9 13" id="KW-0413">Isomerase</keyword>
<keyword evidence="15" id="KW-1185">Reference proteome</keyword>
<evidence type="ECO:0000256" key="12">
    <source>
        <dbReference type="PIRSR" id="PIRSR605002-3"/>
    </source>
</evidence>
<evidence type="ECO:0000256" key="5">
    <source>
        <dbReference type="ARBA" id="ARBA00012730"/>
    </source>
</evidence>
<feature type="binding site" evidence="11">
    <location>
        <position position="23"/>
    </location>
    <ligand>
        <name>alpha-D-mannose 1-phosphate</name>
        <dbReference type="ChEBI" id="CHEBI:58409"/>
    </ligand>
</feature>
<comment type="function">
    <text evidence="13">Involved in the synthesis of the GDP-mannose and dolichol-phosphate-mannose required for a number of critical mannosyl transfer reactions.</text>
</comment>
<dbReference type="FunFam" id="3.30.1240.20:FF:000001">
    <property type="entry name" value="Phosphomannomutase"/>
    <property type="match status" value="1"/>
</dbReference>
<feature type="binding site" evidence="11">
    <location>
        <position position="137"/>
    </location>
    <ligand>
        <name>alpha-D-mannose 1-phosphate</name>
        <dbReference type="ChEBI" id="CHEBI:58409"/>
    </ligand>
</feature>
<comment type="subunit">
    <text evidence="4 13">Homodimer.</text>
</comment>
<reference evidence="14 15" key="1">
    <citation type="submission" date="2024-02" db="EMBL/GenBank/DDBJ databases">
        <title>Chromosome-scale genome assembly of the rough periwinkle Littorina saxatilis.</title>
        <authorList>
            <person name="De Jode A."/>
            <person name="Faria R."/>
            <person name="Formenti G."/>
            <person name="Sims Y."/>
            <person name="Smith T.P."/>
            <person name="Tracey A."/>
            <person name="Wood J.M.D."/>
            <person name="Zagrodzka Z.B."/>
            <person name="Johannesson K."/>
            <person name="Butlin R.K."/>
            <person name="Leder E.H."/>
        </authorList>
    </citation>
    <scope>NUCLEOTIDE SEQUENCE [LARGE SCALE GENOMIC DNA]</scope>
    <source>
        <strain evidence="14">Snail1</strain>
        <tissue evidence="14">Muscle</tissue>
    </source>
</reference>
<dbReference type="CDD" id="cd02585">
    <property type="entry name" value="HAD_PMM"/>
    <property type="match status" value="1"/>
</dbReference>
<protein>
    <recommendedName>
        <fullName evidence="5 13">Phosphomannomutase</fullName>
        <ecNumber evidence="5 13">5.4.2.8</ecNumber>
    </recommendedName>
</protein>
<comment type="catalytic activity">
    <reaction evidence="13">
        <text>alpha-D-mannose 1-phosphate = D-mannose 6-phosphate</text>
        <dbReference type="Rhea" id="RHEA:11140"/>
        <dbReference type="ChEBI" id="CHEBI:58409"/>
        <dbReference type="ChEBI" id="CHEBI:58735"/>
        <dbReference type="EC" id="5.4.2.8"/>
    </reaction>
</comment>
<dbReference type="NCBIfam" id="TIGR01484">
    <property type="entry name" value="HAD-SF-IIB"/>
    <property type="match status" value="1"/>
</dbReference>
<dbReference type="InterPro" id="IPR006379">
    <property type="entry name" value="HAD-SF_hydro_IIB"/>
</dbReference>
<evidence type="ECO:0000256" key="9">
    <source>
        <dbReference type="ARBA" id="ARBA00023235"/>
    </source>
</evidence>
<evidence type="ECO:0000256" key="6">
    <source>
        <dbReference type="ARBA" id="ARBA00022490"/>
    </source>
</evidence>
<dbReference type="PANTHER" id="PTHR10466:SF0">
    <property type="entry name" value="PHOSPHOMANNOMUTASE"/>
    <property type="match status" value="1"/>
</dbReference>
<dbReference type="EC" id="5.4.2.8" evidence="5 13"/>
<feature type="binding site" evidence="11">
    <location>
        <position position="182"/>
    </location>
    <ligand>
        <name>alpha-D-mannose 1-phosphate</name>
        <dbReference type="ChEBI" id="CHEBI:58409"/>
    </ligand>
</feature>
<feature type="binding site" evidence="12">
    <location>
        <position position="226"/>
    </location>
    <ligand>
        <name>Mg(2+)</name>
        <dbReference type="ChEBI" id="CHEBI:18420"/>
        <label>1</label>
    </ligand>
</feature>
<feature type="binding site" evidence="12">
    <location>
        <position position="229"/>
    </location>
    <ligand>
        <name>Mg(2+)</name>
        <dbReference type="ChEBI" id="CHEBI:18420"/>
        <label>1</label>
    </ligand>
</feature>
<feature type="binding site" evidence="12">
    <location>
        <position position="224"/>
    </location>
    <ligand>
        <name>Mg(2+)</name>
        <dbReference type="ChEBI" id="CHEBI:18420"/>
        <label>1</label>
    </ligand>
</feature>
<evidence type="ECO:0000313" key="15">
    <source>
        <dbReference type="Proteomes" id="UP001374579"/>
    </source>
</evidence>
<dbReference type="GO" id="GO:0046872">
    <property type="term" value="F:metal ion binding"/>
    <property type="evidence" value="ECO:0007669"/>
    <property type="project" value="UniProtKB-KW"/>
</dbReference>
<comment type="pathway">
    <text evidence="2 13">Nucleotide-sugar biosynthesis; GDP-alpha-D-mannose biosynthesis; alpha-D-mannose 1-phosphate from D-fructose 6-phosphate: step 2/2.</text>
</comment>
<name>A0AAN9BZ79_9CAEN</name>
<feature type="binding site" evidence="11">
    <location>
        <position position="144"/>
    </location>
    <ligand>
        <name>alpha-D-mannose 1-phosphate</name>
        <dbReference type="ChEBI" id="CHEBI:58409"/>
    </ligand>
</feature>
<feature type="binding site" evidence="12">
    <location>
        <position position="14"/>
    </location>
    <ligand>
        <name>Mg(2+)</name>
        <dbReference type="ChEBI" id="CHEBI:18420"/>
        <label>1</label>
    </ligand>
</feature>
<comment type="subcellular location">
    <subcellularLocation>
        <location evidence="1 13">Cytoplasm</location>
    </subcellularLocation>
</comment>
<organism evidence="14 15">
    <name type="scientific">Littorina saxatilis</name>
    <dbReference type="NCBI Taxonomy" id="31220"/>
    <lineage>
        <taxon>Eukaryota</taxon>
        <taxon>Metazoa</taxon>
        <taxon>Spiralia</taxon>
        <taxon>Lophotrochozoa</taxon>
        <taxon>Mollusca</taxon>
        <taxon>Gastropoda</taxon>
        <taxon>Caenogastropoda</taxon>
        <taxon>Littorinimorpha</taxon>
        <taxon>Littorinoidea</taxon>
        <taxon>Littorinidae</taxon>
        <taxon>Littorina</taxon>
    </lineage>
</organism>
<feature type="binding site" evidence="12">
    <location>
        <position position="16"/>
    </location>
    <ligand>
        <name>Mg(2+)</name>
        <dbReference type="ChEBI" id="CHEBI:18420"/>
        <label>1</label>
    </ligand>
</feature>
<dbReference type="GO" id="GO:0004615">
    <property type="term" value="F:phosphomannomutase activity"/>
    <property type="evidence" value="ECO:0007669"/>
    <property type="project" value="UniProtKB-EC"/>
</dbReference>
<dbReference type="PANTHER" id="PTHR10466">
    <property type="entry name" value="PHOSPHOMANNOMUTASE"/>
    <property type="match status" value="1"/>
</dbReference>
<dbReference type="SFLD" id="SFLDG01143">
    <property type="entry name" value="C2.B.3:_Phosphomannomutase_Lik"/>
    <property type="match status" value="1"/>
</dbReference>
<dbReference type="InterPro" id="IPR005002">
    <property type="entry name" value="PMM"/>
</dbReference>
<evidence type="ECO:0000256" key="1">
    <source>
        <dbReference type="ARBA" id="ARBA00004496"/>
    </source>
</evidence>
<dbReference type="SFLD" id="SFLDF00445">
    <property type="entry name" value="alpha-phosphomannomutase"/>
    <property type="match status" value="1"/>
</dbReference>
<dbReference type="InterPro" id="IPR043169">
    <property type="entry name" value="PMM_cap"/>
</dbReference>
<keyword evidence="8 12" id="KW-0460">Magnesium</keyword>
<proteinExistence type="inferred from homology"/>
<evidence type="ECO:0000256" key="4">
    <source>
        <dbReference type="ARBA" id="ARBA00011738"/>
    </source>
</evidence>
<dbReference type="Gene3D" id="3.30.1240.20">
    <property type="match status" value="1"/>
</dbReference>
<dbReference type="InterPro" id="IPR023214">
    <property type="entry name" value="HAD_sf"/>
</dbReference>
<dbReference type="Pfam" id="PF03332">
    <property type="entry name" value="PMM"/>
    <property type="match status" value="1"/>
</dbReference>
<comment type="similarity">
    <text evidence="3 13">Belongs to the eukaryotic PMM family.</text>
</comment>
<comment type="caution">
    <text evidence="14">The sequence shown here is derived from an EMBL/GenBank/DDBJ whole genome shotgun (WGS) entry which is preliminary data.</text>
</comment>
<dbReference type="GO" id="GO:0006487">
    <property type="term" value="P:protein N-linked glycosylation"/>
    <property type="evidence" value="ECO:0007669"/>
    <property type="project" value="TreeGrafter"/>
</dbReference>
<dbReference type="InterPro" id="IPR036412">
    <property type="entry name" value="HAD-like_sf"/>
</dbReference>
<dbReference type="SFLD" id="SFLDS00003">
    <property type="entry name" value="Haloacid_Dehalogenase"/>
    <property type="match status" value="1"/>
</dbReference>
<evidence type="ECO:0000256" key="11">
    <source>
        <dbReference type="PIRSR" id="PIRSR605002-2"/>
    </source>
</evidence>
<dbReference type="GO" id="GO:0006013">
    <property type="term" value="P:mannose metabolic process"/>
    <property type="evidence" value="ECO:0007669"/>
    <property type="project" value="TreeGrafter"/>
</dbReference>
<feature type="active site" description="Nucleophile" evidence="10">
    <location>
        <position position="14"/>
    </location>
</feature>
<evidence type="ECO:0000256" key="3">
    <source>
        <dbReference type="ARBA" id="ARBA00009736"/>
    </source>
</evidence>
<dbReference type="EMBL" id="JBAMIC010000002">
    <property type="protein sequence ID" value="KAK7112075.1"/>
    <property type="molecule type" value="Genomic_DNA"/>
</dbReference>
<evidence type="ECO:0000256" key="10">
    <source>
        <dbReference type="PIRSR" id="PIRSR605002-1"/>
    </source>
</evidence>
<keyword evidence="6 13" id="KW-0963">Cytoplasm</keyword>
<feature type="binding site" evidence="11">
    <location>
        <position position="184"/>
    </location>
    <ligand>
        <name>alpha-D-mannose 1-phosphate</name>
        <dbReference type="ChEBI" id="CHEBI:58409"/>
    </ligand>
</feature>
<keyword evidence="7 12" id="KW-0479">Metal-binding</keyword>
<comment type="cofactor">
    <cofactor evidence="12">
        <name>Mg(2+)</name>
        <dbReference type="ChEBI" id="CHEBI:18420"/>
    </cofactor>
</comment>
<dbReference type="Gene3D" id="3.40.50.1000">
    <property type="entry name" value="HAD superfamily/HAD-like"/>
    <property type="match status" value="1"/>
</dbReference>
<accession>A0AAN9BZ79</accession>
<gene>
    <name evidence="14" type="ORF">V1264_011585</name>
</gene>